<dbReference type="AlphaFoldDB" id="A0A3R7HLC6"/>
<sequence>MKIVGFPTQGEVLQFVFDACGVLPRKHERGESFDEVRKKSTQTTLRRLANEVGQLDPNLGKLLVTFSHLMGGVLPPREFWAFGDVFFDLFDTYRHALKTEGTYLTKSETAKWFLLERAAPRLAISLAKHLQRHNVAADGLLVPEDAFWYLPKRDGNSWQWPLERVMRWAYELAGTSIQRFHCPDDTDLALLGKNLDSAKNWLAGRNLPSWSSLLKNFDESFEALDRCLAKQGLPPLPETQKTSIRTALFLSRTATYISMLVLKHFGDETLQETGRCYRLVSESIVDDTQRVSEFVQQLIAREQLSANEWDTVWFDVVTDYWNKFVARQDLLSQAVASGRITVDEAIDATRTFGRLAALQFEHPENFAPLHSIPDGFGELLLDGLALRKARDLSLSGIEAYRIRLENHGLTETLPWMVPWQRSTYYYREREYSEAYEFIREAYERARYCAGAHQYLLVNQYIELAAKNDNWKEFTQGVHWATYLGIEVRWLRDKSATKENLEFVFEILKRAEYSA</sequence>
<comment type="caution">
    <text evidence="1">The sequence shown here is derived from an EMBL/GenBank/DDBJ whole genome shotgun (WGS) entry which is preliminary data.</text>
</comment>
<name>A0A3R7HLC6_9BURK</name>
<dbReference type="RefSeq" id="WP_120347627.1">
    <property type="nucleotide sequence ID" value="NZ_MCAS01000037.1"/>
</dbReference>
<protein>
    <submittedName>
        <fullName evidence="1">Uncharacterized protein</fullName>
    </submittedName>
</protein>
<reference evidence="1 2" key="1">
    <citation type="submission" date="2016-07" db="EMBL/GenBank/DDBJ databases">
        <title>Genome analysis of Burkholderia fungorum ES3-20.</title>
        <authorList>
            <person name="Xu D."/>
            <person name="Yao R."/>
            <person name="Zheng S."/>
        </authorList>
    </citation>
    <scope>NUCLEOTIDE SEQUENCE [LARGE SCALE GENOMIC DNA]</scope>
    <source>
        <strain evidence="1 2">ES3-20</strain>
    </source>
</reference>
<proteinExistence type="predicted"/>
<dbReference type="Proteomes" id="UP000283709">
    <property type="component" value="Unassembled WGS sequence"/>
</dbReference>
<evidence type="ECO:0000313" key="1">
    <source>
        <dbReference type="EMBL" id="RKF36713.1"/>
    </source>
</evidence>
<accession>A0A3R7HLC6</accession>
<dbReference type="EMBL" id="MCAS01000037">
    <property type="protein sequence ID" value="RKF36713.1"/>
    <property type="molecule type" value="Genomic_DNA"/>
</dbReference>
<gene>
    <name evidence="1" type="ORF">BCY88_35345</name>
</gene>
<organism evidence="1 2">
    <name type="scientific">Paraburkholderia fungorum</name>
    <dbReference type="NCBI Taxonomy" id="134537"/>
    <lineage>
        <taxon>Bacteria</taxon>
        <taxon>Pseudomonadati</taxon>
        <taxon>Pseudomonadota</taxon>
        <taxon>Betaproteobacteria</taxon>
        <taxon>Burkholderiales</taxon>
        <taxon>Burkholderiaceae</taxon>
        <taxon>Paraburkholderia</taxon>
    </lineage>
</organism>
<dbReference type="OrthoDB" id="6199498at2"/>
<evidence type="ECO:0000313" key="2">
    <source>
        <dbReference type="Proteomes" id="UP000283709"/>
    </source>
</evidence>